<feature type="region of interest" description="Disordered" evidence="1">
    <location>
        <begin position="297"/>
        <end position="337"/>
    </location>
</feature>
<dbReference type="SUPFAM" id="SSF56801">
    <property type="entry name" value="Acetyl-CoA synthetase-like"/>
    <property type="match status" value="1"/>
</dbReference>
<dbReference type="OrthoDB" id="10047078at2759"/>
<dbReference type="eggNOG" id="ENOG502S242">
    <property type="taxonomic scope" value="Eukaryota"/>
</dbReference>
<dbReference type="VEuPathDB" id="FungiDB:MYCTH_2300559"/>
<proteinExistence type="predicted"/>
<dbReference type="EMBL" id="CP003003">
    <property type="protein sequence ID" value="AEO56071.1"/>
    <property type="molecule type" value="Genomic_DNA"/>
</dbReference>
<evidence type="ECO:0008006" key="4">
    <source>
        <dbReference type="Google" id="ProtNLM"/>
    </source>
</evidence>
<dbReference type="RefSeq" id="XP_003661316.1">
    <property type="nucleotide sequence ID" value="XM_003661268.1"/>
</dbReference>
<dbReference type="PANTHER" id="PTHR43845:SF1">
    <property type="entry name" value="BLR5969 PROTEIN"/>
    <property type="match status" value="1"/>
</dbReference>
<dbReference type="HOGENOM" id="CLU_047422_0_0_1"/>
<accession>G2Q7L3</accession>
<sequence length="508" mass="55021">MKPGAYSLNEVLAVARIHPFYNPAVQYPPDEEGIRAVLESAAKEQSAPDLGRVPLTTKKDLYKTIERLAGDASPDNTYRRSAYLSITGGGSGGLPMLFATDAAENRAQRARMGNLIRNCRLIGPGDWVLTTHASGHFYRSLDLTLEILGNAGASVLSAGHNMEPAEVAAALAHYRVNVLTGDGSQVVRIVRHIASLPADERHRIRLTKIIYTSEPLTPSQRAYIADVLGPGVAIGSMLGSSEAGPWAVGPLRAPLEATAEEAEQKQQHEDASAAADAGATDFVFDTRTMVIEILDPSSLSSSSSSTTTTTAAASASASEANRTSQQPVPVPVPEPVPEGTPGIVVQTSLQRLKNPLVRYVSGDVGSRHPLPASLAAVVPEGEREHMRVLRLRGRDRRFSFKWYGAYFEFDRLAAFLRAPEWGILQWQVVLASVEASSPEVALEIRLLLPSGPARHGAAESELVRAIETFFFVQAESRHLFRIKFLKDITEFERSCTGGKVMNFVDKVH</sequence>
<feature type="compositionally biased region" description="Pro residues" evidence="1">
    <location>
        <begin position="328"/>
        <end position="337"/>
    </location>
</feature>
<dbReference type="GeneID" id="11511995"/>
<dbReference type="AlphaFoldDB" id="G2Q7L3"/>
<evidence type="ECO:0000313" key="3">
    <source>
        <dbReference type="Proteomes" id="UP000007322"/>
    </source>
</evidence>
<reference evidence="2 3" key="1">
    <citation type="journal article" date="2011" name="Nat. Biotechnol.">
        <title>Comparative genomic analysis of the thermophilic biomass-degrading fungi Myceliophthora thermophila and Thielavia terrestris.</title>
        <authorList>
            <person name="Berka R.M."/>
            <person name="Grigoriev I.V."/>
            <person name="Otillar R."/>
            <person name="Salamov A."/>
            <person name="Grimwood J."/>
            <person name="Reid I."/>
            <person name="Ishmael N."/>
            <person name="John T."/>
            <person name="Darmond C."/>
            <person name="Moisan M.-C."/>
            <person name="Henrissat B."/>
            <person name="Coutinho P.M."/>
            <person name="Lombard V."/>
            <person name="Natvig D.O."/>
            <person name="Lindquist E."/>
            <person name="Schmutz J."/>
            <person name="Lucas S."/>
            <person name="Harris P."/>
            <person name="Powlowski J."/>
            <person name="Bellemare A."/>
            <person name="Taylor D."/>
            <person name="Butler G."/>
            <person name="de Vries R.P."/>
            <person name="Allijn I.E."/>
            <person name="van den Brink J."/>
            <person name="Ushinsky S."/>
            <person name="Storms R."/>
            <person name="Powell A.J."/>
            <person name="Paulsen I.T."/>
            <person name="Elbourne L.D.H."/>
            <person name="Baker S.E."/>
            <person name="Magnuson J."/>
            <person name="LaBoissiere S."/>
            <person name="Clutterbuck A.J."/>
            <person name="Martinez D."/>
            <person name="Wogulis M."/>
            <person name="de Leon A.L."/>
            <person name="Rey M.W."/>
            <person name="Tsang A."/>
        </authorList>
    </citation>
    <scope>NUCLEOTIDE SEQUENCE [LARGE SCALE GENOMIC DNA]</scope>
    <source>
        <strain evidence="3">ATCC 42464 / BCRC 31852 / DSM 1799</strain>
    </source>
</reference>
<dbReference type="Gene3D" id="3.40.50.12780">
    <property type="entry name" value="N-terminal domain of ligase-like"/>
    <property type="match status" value="2"/>
</dbReference>
<dbReference type="InterPro" id="IPR042099">
    <property type="entry name" value="ANL_N_sf"/>
</dbReference>
<dbReference type="Proteomes" id="UP000007322">
    <property type="component" value="Chromosome 2"/>
</dbReference>
<name>G2Q7L3_THET4</name>
<dbReference type="OMA" id="CGILQWQ"/>
<dbReference type="PANTHER" id="PTHR43845">
    <property type="entry name" value="BLR5969 PROTEIN"/>
    <property type="match status" value="1"/>
</dbReference>
<protein>
    <recommendedName>
        <fullName evidence="4">AMP-dependent synthetase/ligase domain-containing protein</fullName>
    </recommendedName>
</protein>
<dbReference type="KEGG" id="mtm:MYCTH_2300559"/>
<gene>
    <name evidence="2" type="ORF">MYCTH_2300559</name>
</gene>
<dbReference type="InParanoid" id="G2Q7L3"/>
<dbReference type="STRING" id="573729.G2Q7L3"/>
<evidence type="ECO:0000313" key="2">
    <source>
        <dbReference type="EMBL" id="AEO56071.1"/>
    </source>
</evidence>
<evidence type="ECO:0000256" key="1">
    <source>
        <dbReference type="SAM" id="MobiDB-lite"/>
    </source>
</evidence>
<keyword evidence="3" id="KW-1185">Reference proteome</keyword>
<organism evidence="2 3">
    <name type="scientific">Thermothelomyces thermophilus (strain ATCC 42464 / BCRC 31852 / DSM 1799)</name>
    <name type="common">Sporotrichum thermophile</name>
    <dbReference type="NCBI Taxonomy" id="573729"/>
    <lineage>
        <taxon>Eukaryota</taxon>
        <taxon>Fungi</taxon>
        <taxon>Dikarya</taxon>
        <taxon>Ascomycota</taxon>
        <taxon>Pezizomycotina</taxon>
        <taxon>Sordariomycetes</taxon>
        <taxon>Sordariomycetidae</taxon>
        <taxon>Sordariales</taxon>
        <taxon>Chaetomiaceae</taxon>
        <taxon>Thermothelomyces</taxon>
    </lineage>
</organism>
<feature type="compositionally biased region" description="Low complexity" evidence="1">
    <location>
        <begin position="297"/>
        <end position="318"/>
    </location>
</feature>